<dbReference type="SUPFAM" id="SSF88659">
    <property type="entry name" value="Sigma3 and sigma4 domains of RNA polymerase sigma factors"/>
    <property type="match status" value="1"/>
</dbReference>
<accession>A0A540VAE0</accession>
<dbReference type="GO" id="GO:0016987">
    <property type="term" value="F:sigma factor activity"/>
    <property type="evidence" value="ECO:0007669"/>
    <property type="project" value="UniProtKB-KW"/>
</dbReference>
<dbReference type="Proteomes" id="UP000317371">
    <property type="component" value="Unassembled WGS sequence"/>
</dbReference>
<evidence type="ECO:0000256" key="1">
    <source>
        <dbReference type="ARBA" id="ARBA00010641"/>
    </source>
</evidence>
<sequence>MDGPLHVEEETRLMTQKQPPISGPIDTPLEELDEEVLIQRALEGELDAFNQLVLRYQGLAYSVAYRMLQDDAAAADAVQDSFIKAYRALDSFKGGNFKSWLMRIVVNTCYDVLRSRQRANTESLDDLPVDSDYVTHLVDKAESPEDYVERMELSDLLELGIRSLPPDQRLALVLCDVHGYSYEEIAEITGMPMGTVKSRISRARAKLRDFLLQKPELLPGSFRPNVKDG</sequence>
<dbReference type="CDD" id="cd06171">
    <property type="entry name" value="Sigma70_r4"/>
    <property type="match status" value="1"/>
</dbReference>
<dbReference type="Gene3D" id="1.10.1740.10">
    <property type="match status" value="1"/>
</dbReference>
<dbReference type="PANTHER" id="PTHR43133">
    <property type="entry name" value="RNA POLYMERASE ECF-TYPE SIGMA FACTO"/>
    <property type="match status" value="1"/>
</dbReference>
<comment type="similarity">
    <text evidence="1">Belongs to the sigma-70 factor family. ECF subfamily.</text>
</comment>
<dbReference type="OrthoDB" id="9784984at2"/>
<dbReference type="InterPro" id="IPR013249">
    <property type="entry name" value="RNA_pol_sigma70_r4_t2"/>
</dbReference>
<dbReference type="EMBL" id="VIGC01000033">
    <property type="protein sequence ID" value="TQE93747.1"/>
    <property type="molecule type" value="Genomic_DNA"/>
</dbReference>
<dbReference type="SUPFAM" id="SSF88946">
    <property type="entry name" value="Sigma2 domain of RNA polymerase sigma factors"/>
    <property type="match status" value="1"/>
</dbReference>
<dbReference type="Gene3D" id="1.10.10.10">
    <property type="entry name" value="Winged helix-like DNA-binding domain superfamily/Winged helix DNA-binding domain"/>
    <property type="match status" value="1"/>
</dbReference>
<dbReference type="GO" id="GO:0003677">
    <property type="term" value="F:DNA binding"/>
    <property type="evidence" value="ECO:0007669"/>
    <property type="project" value="UniProtKB-KW"/>
</dbReference>
<protein>
    <submittedName>
        <fullName evidence="8">Sigma-70 family RNA polymerase sigma factor</fullName>
    </submittedName>
</protein>
<dbReference type="Pfam" id="PF08281">
    <property type="entry name" value="Sigma70_r4_2"/>
    <property type="match status" value="1"/>
</dbReference>
<comment type="caution">
    <text evidence="8">The sequence shown here is derived from an EMBL/GenBank/DDBJ whole genome shotgun (WGS) entry which is preliminary data.</text>
</comment>
<dbReference type="InterPro" id="IPR013325">
    <property type="entry name" value="RNA_pol_sigma_r2"/>
</dbReference>
<evidence type="ECO:0000313" key="8">
    <source>
        <dbReference type="EMBL" id="TQE93747.1"/>
    </source>
</evidence>
<evidence type="ECO:0000259" key="6">
    <source>
        <dbReference type="Pfam" id="PF04542"/>
    </source>
</evidence>
<proteinExistence type="inferred from homology"/>
<keyword evidence="2" id="KW-0805">Transcription regulation</keyword>
<dbReference type="InterPro" id="IPR007627">
    <property type="entry name" value="RNA_pol_sigma70_r2"/>
</dbReference>
<evidence type="ECO:0000256" key="2">
    <source>
        <dbReference type="ARBA" id="ARBA00023015"/>
    </source>
</evidence>
<name>A0A540VAE0_9CHLR</name>
<dbReference type="InParanoid" id="A0A540VAE0"/>
<keyword evidence="5" id="KW-0804">Transcription</keyword>
<evidence type="ECO:0000256" key="5">
    <source>
        <dbReference type="ARBA" id="ARBA00023163"/>
    </source>
</evidence>
<keyword evidence="9" id="KW-1185">Reference proteome</keyword>
<feature type="domain" description="RNA polymerase sigma factor 70 region 4 type 2" evidence="7">
    <location>
        <begin position="157"/>
        <end position="207"/>
    </location>
</feature>
<dbReference type="InterPro" id="IPR014284">
    <property type="entry name" value="RNA_pol_sigma-70_dom"/>
</dbReference>
<dbReference type="InterPro" id="IPR039425">
    <property type="entry name" value="RNA_pol_sigma-70-like"/>
</dbReference>
<keyword evidence="4" id="KW-0238">DNA-binding</keyword>
<evidence type="ECO:0000256" key="3">
    <source>
        <dbReference type="ARBA" id="ARBA00023082"/>
    </source>
</evidence>
<dbReference type="InterPro" id="IPR013324">
    <property type="entry name" value="RNA_pol_sigma_r3/r4-like"/>
</dbReference>
<evidence type="ECO:0000256" key="4">
    <source>
        <dbReference type="ARBA" id="ARBA00023125"/>
    </source>
</evidence>
<reference evidence="8 9" key="1">
    <citation type="submission" date="2019-06" db="EMBL/GenBank/DDBJ databases">
        <title>Genome sequence of Litorilinea aerophila BAA-2444.</title>
        <authorList>
            <person name="Maclea K.S."/>
            <person name="Maurais E.G."/>
            <person name="Iannazzi L.C."/>
        </authorList>
    </citation>
    <scope>NUCLEOTIDE SEQUENCE [LARGE SCALE GENOMIC DNA]</scope>
    <source>
        <strain evidence="8 9">ATCC BAA-2444</strain>
    </source>
</reference>
<dbReference type="InterPro" id="IPR036388">
    <property type="entry name" value="WH-like_DNA-bd_sf"/>
</dbReference>
<dbReference type="Pfam" id="PF04542">
    <property type="entry name" value="Sigma70_r2"/>
    <property type="match status" value="1"/>
</dbReference>
<dbReference type="NCBIfam" id="TIGR02937">
    <property type="entry name" value="sigma70-ECF"/>
    <property type="match status" value="1"/>
</dbReference>
<organism evidence="8 9">
    <name type="scientific">Litorilinea aerophila</name>
    <dbReference type="NCBI Taxonomy" id="1204385"/>
    <lineage>
        <taxon>Bacteria</taxon>
        <taxon>Bacillati</taxon>
        <taxon>Chloroflexota</taxon>
        <taxon>Caldilineae</taxon>
        <taxon>Caldilineales</taxon>
        <taxon>Caldilineaceae</taxon>
        <taxon>Litorilinea</taxon>
    </lineage>
</organism>
<feature type="domain" description="RNA polymerase sigma-70 region 2" evidence="6">
    <location>
        <begin position="52"/>
        <end position="118"/>
    </location>
</feature>
<dbReference type="AlphaFoldDB" id="A0A540VAE0"/>
<evidence type="ECO:0000313" key="9">
    <source>
        <dbReference type="Proteomes" id="UP000317371"/>
    </source>
</evidence>
<dbReference type="PANTHER" id="PTHR43133:SF8">
    <property type="entry name" value="RNA POLYMERASE SIGMA FACTOR HI_1459-RELATED"/>
    <property type="match status" value="1"/>
</dbReference>
<dbReference type="GO" id="GO:0006352">
    <property type="term" value="P:DNA-templated transcription initiation"/>
    <property type="evidence" value="ECO:0007669"/>
    <property type="project" value="InterPro"/>
</dbReference>
<gene>
    <name evidence="8" type="ORF">FKZ61_19740</name>
</gene>
<evidence type="ECO:0000259" key="7">
    <source>
        <dbReference type="Pfam" id="PF08281"/>
    </source>
</evidence>
<keyword evidence="3" id="KW-0731">Sigma factor</keyword>